<name>A0ABT6AVT4_9BURK</name>
<accession>A0ABT6AVT4</accession>
<dbReference type="EMBL" id="JARJLM010000389">
    <property type="protein sequence ID" value="MDF3835826.1"/>
    <property type="molecule type" value="Genomic_DNA"/>
</dbReference>
<comment type="caution">
    <text evidence="1">The sequence shown here is derived from an EMBL/GenBank/DDBJ whole genome shotgun (WGS) entry which is preliminary data.</text>
</comment>
<organism evidence="1 2">
    <name type="scientific">Cupriavidus basilensis</name>
    <dbReference type="NCBI Taxonomy" id="68895"/>
    <lineage>
        <taxon>Bacteria</taxon>
        <taxon>Pseudomonadati</taxon>
        <taxon>Pseudomonadota</taxon>
        <taxon>Betaproteobacteria</taxon>
        <taxon>Burkholderiales</taxon>
        <taxon>Burkholderiaceae</taxon>
        <taxon>Cupriavidus</taxon>
    </lineage>
</organism>
<dbReference type="Proteomes" id="UP001216674">
    <property type="component" value="Unassembled WGS sequence"/>
</dbReference>
<dbReference type="GO" id="GO:0016301">
    <property type="term" value="F:kinase activity"/>
    <property type="evidence" value="ECO:0007669"/>
    <property type="project" value="UniProtKB-KW"/>
</dbReference>
<evidence type="ECO:0000313" key="1">
    <source>
        <dbReference type="EMBL" id="MDF3835826.1"/>
    </source>
</evidence>
<evidence type="ECO:0000313" key="2">
    <source>
        <dbReference type="Proteomes" id="UP001216674"/>
    </source>
</evidence>
<proteinExistence type="predicted"/>
<keyword evidence="1" id="KW-0418">Kinase</keyword>
<gene>
    <name evidence="1" type="ORF">P3W85_23155</name>
</gene>
<keyword evidence="2" id="KW-1185">Reference proteome</keyword>
<keyword evidence="1" id="KW-0808">Transferase</keyword>
<feature type="non-terminal residue" evidence="1">
    <location>
        <position position="1"/>
    </location>
</feature>
<reference evidence="1 2" key="1">
    <citation type="submission" date="2023-03" db="EMBL/GenBank/DDBJ databases">
        <title>Draft assemblies of triclosan tolerant bacteria isolated from returned activated sludge.</title>
        <authorList>
            <person name="Van Hamelsveld S."/>
        </authorList>
    </citation>
    <scope>NUCLEOTIDE SEQUENCE [LARGE SCALE GENOMIC DNA]</scope>
    <source>
        <strain evidence="1 2">GW210010_S58</strain>
    </source>
</reference>
<sequence>EQARFTRRAIDATEAANDADIAWTDDMIVATGMRLDDFLAELGRHRPGHLRCDSGVAGLRVSGTYPLADTGRILDTLRSTLPVEIHFLTRYWVTVRPARP</sequence>
<protein>
    <submittedName>
        <fullName evidence="1">Histidine kinase</fullName>
    </submittedName>
</protein>